<reference evidence="6" key="1">
    <citation type="journal article" date="2022" name="Int. J. Syst. Evol. Microbiol.">
        <title>Prevotella lacticifex sp. nov., isolated from the rumen of cows.</title>
        <authorList>
            <person name="Shinkai T."/>
            <person name="Ikeyama N."/>
            <person name="Kumagai M."/>
            <person name="Ohmori H."/>
            <person name="Sakamoto M."/>
            <person name="Ohkuma M."/>
            <person name="Mitsumori M."/>
        </authorList>
    </citation>
    <scope>NUCLEOTIDE SEQUENCE</scope>
    <source>
        <strain evidence="6">R5076</strain>
    </source>
</reference>
<dbReference type="SUPFAM" id="SSF54106">
    <property type="entry name" value="LysM domain"/>
    <property type="match status" value="2"/>
</dbReference>
<sequence length="309" mass="35985">MKRQISVILLLALVTHVVAGPKYRWNSRYQNYIDQYKDLAIQEMLQYGVPASITLAQGVLESGAGFSELTLKGNNHFGIKCHGWTGRTVYHNDDAVGECFRAYDNAQQSYEDHCLFLRGGRRYSSLFTLDRTDYRAWAHGLKAAGYATNPRYAQQLIDIIELYKLYQYDQAHNYDKFMVKRAEKDRPATPQGVLHSISRYNDNYYIKVRRGDTFEAIGKEIGISGRKIAKWNERKYRDNLQVGEIIWLKKKRKRAPKQYKNHPHYVRPGDSLYGIAQFYGVRLKSLIKKNPQLARSQYQVHVGDEIRVY</sequence>
<dbReference type="SMART" id="SM00257">
    <property type="entry name" value="LysM"/>
    <property type="match status" value="2"/>
</dbReference>
<dbReference type="Pfam" id="PF01476">
    <property type="entry name" value="LysM"/>
    <property type="match status" value="2"/>
</dbReference>
<keyword evidence="7" id="KW-1185">Reference proteome</keyword>
<dbReference type="Pfam" id="PF01832">
    <property type="entry name" value="Glucosaminidase"/>
    <property type="match status" value="1"/>
</dbReference>
<keyword evidence="1" id="KW-0929">Antimicrobial</keyword>
<dbReference type="InterPro" id="IPR002901">
    <property type="entry name" value="MGlyc_endo_b_GlcNAc-like_dom"/>
</dbReference>
<comment type="caution">
    <text evidence="6">The sequence shown here is derived from an EMBL/GenBank/DDBJ whole genome shotgun (WGS) entry which is preliminary data.</text>
</comment>
<dbReference type="InterPro" id="IPR018392">
    <property type="entry name" value="LysM"/>
</dbReference>
<dbReference type="AlphaFoldDB" id="A0A9R1CWL2"/>
<proteinExistence type="predicted"/>
<dbReference type="CDD" id="cd00118">
    <property type="entry name" value="LysM"/>
    <property type="match status" value="2"/>
</dbReference>
<dbReference type="EMBL" id="BPUB01000001">
    <property type="protein sequence ID" value="GJG57315.1"/>
    <property type="molecule type" value="Genomic_DNA"/>
</dbReference>
<dbReference type="Proteomes" id="UP000825483">
    <property type="component" value="Unassembled WGS sequence"/>
</dbReference>
<evidence type="ECO:0000256" key="1">
    <source>
        <dbReference type="ARBA" id="ARBA00022529"/>
    </source>
</evidence>
<gene>
    <name evidence="6" type="ORF">PRLR5076_01660</name>
</gene>
<keyword evidence="2" id="KW-0081">Bacteriolytic enzyme</keyword>
<dbReference type="PANTHER" id="PTHR33308:SF9">
    <property type="entry name" value="PEPTIDOGLYCAN HYDROLASE FLGJ"/>
    <property type="match status" value="1"/>
</dbReference>
<evidence type="ECO:0000313" key="7">
    <source>
        <dbReference type="Proteomes" id="UP000825483"/>
    </source>
</evidence>
<dbReference type="GO" id="GO:0031640">
    <property type="term" value="P:killing of cells of another organism"/>
    <property type="evidence" value="ECO:0007669"/>
    <property type="project" value="UniProtKB-KW"/>
</dbReference>
<evidence type="ECO:0000259" key="5">
    <source>
        <dbReference type="PROSITE" id="PS51782"/>
    </source>
</evidence>
<evidence type="ECO:0000256" key="4">
    <source>
        <dbReference type="ARBA" id="ARBA00032108"/>
    </source>
</evidence>
<dbReference type="InterPro" id="IPR036779">
    <property type="entry name" value="LysM_dom_sf"/>
</dbReference>
<feature type="domain" description="LysM" evidence="5">
    <location>
        <begin position="262"/>
        <end position="308"/>
    </location>
</feature>
<keyword evidence="3" id="KW-0378">Hydrolase</keyword>
<accession>A0A9R1CWL2</accession>
<evidence type="ECO:0000256" key="3">
    <source>
        <dbReference type="ARBA" id="ARBA00022801"/>
    </source>
</evidence>
<organism evidence="6 7">
    <name type="scientific">Prevotella lacticifex</name>
    <dbReference type="NCBI Taxonomy" id="2854755"/>
    <lineage>
        <taxon>Bacteria</taxon>
        <taxon>Pseudomonadati</taxon>
        <taxon>Bacteroidota</taxon>
        <taxon>Bacteroidia</taxon>
        <taxon>Bacteroidales</taxon>
        <taxon>Prevotellaceae</taxon>
        <taxon>Prevotella</taxon>
    </lineage>
</organism>
<dbReference type="GO" id="GO:0004040">
    <property type="term" value="F:amidase activity"/>
    <property type="evidence" value="ECO:0007669"/>
    <property type="project" value="InterPro"/>
</dbReference>
<name>A0A9R1CWL2_9BACT</name>
<dbReference type="SMART" id="SM00047">
    <property type="entry name" value="LYZ2"/>
    <property type="match status" value="1"/>
</dbReference>
<evidence type="ECO:0000256" key="2">
    <source>
        <dbReference type="ARBA" id="ARBA00022638"/>
    </source>
</evidence>
<dbReference type="GO" id="GO:0042742">
    <property type="term" value="P:defense response to bacterium"/>
    <property type="evidence" value="ECO:0007669"/>
    <property type="project" value="UniProtKB-KW"/>
</dbReference>
<dbReference type="RefSeq" id="WP_223929657.1">
    <property type="nucleotide sequence ID" value="NZ_BPTU01000003.1"/>
</dbReference>
<feature type="domain" description="LysM" evidence="5">
    <location>
        <begin position="204"/>
        <end position="248"/>
    </location>
</feature>
<evidence type="ECO:0000313" key="6">
    <source>
        <dbReference type="EMBL" id="GJG57315.1"/>
    </source>
</evidence>
<protein>
    <recommendedName>
        <fullName evidence="4">Peptidoglycan hydrolase</fullName>
    </recommendedName>
</protein>
<dbReference type="PROSITE" id="PS51782">
    <property type="entry name" value="LYSM"/>
    <property type="match status" value="2"/>
</dbReference>
<dbReference type="PANTHER" id="PTHR33308">
    <property type="entry name" value="PEPTIDOGLYCAN HYDROLASE FLGJ"/>
    <property type="match status" value="1"/>
</dbReference>
<dbReference type="Gene3D" id="3.10.350.10">
    <property type="entry name" value="LysM domain"/>
    <property type="match status" value="2"/>
</dbReference>
<dbReference type="InterPro" id="IPR051056">
    <property type="entry name" value="Glycosyl_Hydrolase_73"/>
</dbReference>
<dbReference type="GeneID" id="72468223"/>
<dbReference type="Gene3D" id="1.10.530.10">
    <property type="match status" value="1"/>
</dbReference>